<organism evidence="1 2">
    <name type="scientific">Bacillus lumedeiriae</name>
    <dbReference type="NCBI Taxonomy" id="3058829"/>
    <lineage>
        <taxon>Bacteria</taxon>
        <taxon>Bacillati</taxon>
        <taxon>Bacillota</taxon>
        <taxon>Bacilli</taxon>
        <taxon>Bacillales</taxon>
        <taxon>Bacillaceae</taxon>
        <taxon>Bacillus</taxon>
    </lineage>
</organism>
<gene>
    <name evidence="1" type="ORF">QYG89_16450</name>
</gene>
<dbReference type="EMBL" id="JAUIYO010000026">
    <property type="protein sequence ID" value="MFK2827212.1"/>
    <property type="molecule type" value="Genomic_DNA"/>
</dbReference>
<proteinExistence type="predicted"/>
<accession>A0ABW8ICK9</accession>
<protein>
    <submittedName>
        <fullName evidence="1">Uncharacterized protein</fullName>
    </submittedName>
</protein>
<name>A0ABW8ICK9_9BACI</name>
<evidence type="ECO:0000313" key="1">
    <source>
        <dbReference type="EMBL" id="MFK2827212.1"/>
    </source>
</evidence>
<keyword evidence="2" id="KW-1185">Reference proteome</keyword>
<dbReference type="Proteomes" id="UP001619911">
    <property type="component" value="Unassembled WGS sequence"/>
</dbReference>
<sequence length="93" mass="10429">MPRCDFCHSFVDDGSFIELKPSRYWIGSSCGCKGKSGEQLSQIIYFKSLPQKELMALKGGYLKLAANDYTDLSDKDHLLTSIKVMDMVLGVEE</sequence>
<dbReference type="RefSeq" id="WP_404319268.1">
    <property type="nucleotide sequence ID" value="NZ_JAUIYO010000026.1"/>
</dbReference>
<comment type="caution">
    <text evidence="1">The sequence shown here is derived from an EMBL/GenBank/DDBJ whole genome shotgun (WGS) entry which is preliminary data.</text>
</comment>
<reference evidence="1 2" key="1">
    <citation type="submission" date="2023-07" db="EMBL/GenBank/DDBJ databases">
        <title>Bacillus lucianemedeirus sp. nov, a new species isolated from an immunobiological production facility.</title>
        <authorList>
            <person name="Costa L.V."/>
            <person name="Miranda R.V.S.L."/>
            <person name="Brandao M.L.L."/>
            <person name="Reis C.M.F."/>
            <person name="Frazao A.M."/>
            <person name="Cruz F.V."/>
            <person name="Baio P.V.P."/>
            <person name="Veras J.F.C."/>
            <person name="Ramos J.N."/>
            <person name="Vieira V."/>
        </authorList>
    </citation>
    <scope>NUCLEOTIDE SEQUENCE [LARGE SCALE GENOMIC DNA]</scope>
    <source>
        <strain evidence="1 2">B190/17</strain>
    </source>
</reference>
<evidence type="ECO:0000313" key="2">
    <source>
        <dbReference type="Proteomes" id="UP001619911"/>
    </source>
</evidence>